<dbReference type="OMA" id="HCSNPPS"/>
<sequence length="160" mass="17094">MDHQSSGGGHCSNPPSCGFSGRATVAISFATVPAGFCTCNVCLRDLAGVLGYRCPLCNFTVHRQGCRRRHPPAAAAAYTQRQQQHQRASSYDQAPVAASSPRASGSRRKRVKTFVIRLVEKVIGPEKNGGGGGGRKKKGKGKGRGGEDEEEEEEEEGYDD</sequence>
<proteinExistence type="predicted"/>
<name>I1R6K2_ORYGL</name>
<feature type="compositionally biased region" description="Low complexity" evidence="1">
    <location>
        <begin position="72"/>
        <end position="104"/>
    </location>
</feature>
<dbReference type="Proteomes" id="UP000007306">
    <property type="component" value="Chromosome 12"/>
</dbReference>
<dbReference type="HOGENOM" id="CLU_1716228_0_0_1"/>
<reference evidence="2" key="1">
    <citation type="submission" date="2015-06" db="UniProtKB">
        <authorList>
            <consortium name="EnsemblPlants"/>
        </authorList>
    </citation>
    <scope>IDENTIFICATION</scope>
</reference>
<feature type="compositionally biased region" description="Basic residues" evidence="1">
    <location>
        <begin position="134"/>
        <end position="143"/>
    </location>
</feature>
<accession>I1R6K2</accession>
<dbReference type="GeneID" id="127756852"/>
<feature type="region of interest" description="Disordered" evidence="1">
    <location>
        <begin position="124"/>
        <end position="160"/>
    </location>
</feature>
<dbReference type="EnsemblPlants" id="ORGLA12G0115800.1">
    <property type="protein sequence ID" value="ORGLA12G0115800.1"/>
    <property type="gene ID" value="ORGLA12G0115800"/>
</dbReference>
<evidence type="ECO:0000313" key="3">
    <source>
        <dbReference type="Proteomes" id="UP000007306"/>
    </source>
</evidence>
<dbReference type="SUPFAM" id="SSF57889">
    <property type="entry name" value="Cysteine-rich domain"/>
    <property type="match status" value="1"/>
</dbReference>
<feature type="region of interest" description="Disordered" evidence="1">
    <location>
        <begin position="72"/>
        <end position="110"/>
    </location>
</feature>
<protein>
    <recommendedName>
        <fullName evidence="4">Phorbol-ester/DAG-type domain-containing protein</fullName>
    </recommendedName>
</protein>
<dbReference type="Gramene" id="ORGLA12G0115800.1">
    <property type="protein sequence ID" value="ORGLA12G0115800.1"/>
    <property type="gene ID" value="ORGLA12G0115800"/>
</dbReference>
<dbReference type="InterPro" id="IPR046349">
    <property type="entry name" value="C1-like_sf"/>
</dbReference>
<organism evidence="2 3">
    <name type="scientific">Oryza glaberrima</name>
    <name type="common">African rice</name>
    <dbReference type="NCBI Taxonomy" id="4538"/>
    <lineage>
        <taxon>Eukaryota</taxon>
        <taxon>Viridiplantae</taxon>
        <taxon>Streptophyta</taxon>
        <taxon>Embryophyta</taxon>
        <taxon>Tracheophyta</taxon>
        <taxon>Spermatophyta</taxon>
        <taxon>Magnoliopsida</taxon>
        <taxon>Liliopsida</taxon>
        <taxon>Poales</taxon>
        <taxon>Poaceae</taxon>
        <taxon>BOP clade</taxon>
        <taxon>Oryzoideae</taxon>
        <taxon>Oryzeae</taxon>
        <taxon>Oryzinae</taxon>
        <taxon>Oryza</taxon>
    </lineage>
</organism>
<evidence type="ECO:0000313" key="2">
    <source>
        <dbReference type="EnsemblPlants" id="ORGLA12G0115800.1"/>
    </source>
</evidence>
<dbReference type="KEGG" id="ogl:127756852"/>
<dbReference type="AlphaFoldDB" id="I1R6K2"/>
<dbReference type="RefSeq" id="XP_052138200.1">
    <property type="nucleotide sequence ID" value="XM_052282240.1"/>
</dbReference>
<feature type="compositionally biased region" description="Acidic residues" evidence="1">
    <location>
        <begin position="147"/>
        <end position="160"/>
    </location>
</feature>
<keyword evidence="3" id="KW-1185">Reference proteome</keyword>
<gene>
    <name evidence="2" type="primary">LOC127756852</name>
</gene>
<evidence type="ECO:0008006" key="4">
    <source>
        <dbReference type="Google" id="ProtNLM"/>
    </source>
</evidence>
<reference evidence="2 3" key="2">
    <citation type="submission" date="2018-04" db="EMBL/GenBank/DDBJ databases">
        <title>OglaRS2 (Oryza glaberrima Reference Sequence Version 2).</title>
        <authorList>
            <person name="Zhang J."/>
            <person name="Kudrna D."/>
            <person name="Lee S."/>
            <person name="Talag J."/>
            <person name="Rajasekar S."/>
            <person name="Wing R.A."/>
        </authorList>
    </citation>
    <scope>NUCLEOTIDE SEQUENCE [LARGE SCALE GENOMIC DNA]</scope>
    <source>
        <strain evidence="2 3">cv. IRGC 96717</strain>
    </source>
</reference>
<evidence type="ECO:0000256" key="1">
    <source>
        <dbReference type="SAM" id="MobiDB-lite"/>
    </source>
</evidence>